<protein>
    <recommendedName>
        <fullName evidence="2">DUF6973 domain-containing protein</fullName>
    </recommendedName>
</protein>
<feature type="region of interest" description="Disordered" evidence="1">
    <location>
        <begin position="116"/>
        <end position="180"/>
    </location>
</feature>
<feature type="compositionally biased region" description="Gly residues" evidence="1">
    <location>
        <begin position="151"/>
        <end position="160"/>
    </location>
</feature>
<proteinExistence type="predicted"/>
<accession>A0A060HC64</accession>
<name>A0A060HC64_XYLFS</name>
<dbReference type="AlphaFoldDB" id="A0A060HC64"/>
<evidence type="ECO:0000259" key="2">
    <source>
        <dbReference type="Pfam" id="PF22322"/>
    </source>
</evidence>
<evidence type="ECO:0000313" key="3">
    <source>
        <dbReference type="EMBL" id="AIC10931.1"/>
    </source>
</evidence>
<dbReference type="EMBL" id="CP006696">
    <property type="protein sequence ID" value="AIC10931.1"/>
    <property type="molecule type" value="Genomic_DNA"/>
</dbReference>
<dbReference type="HOGENOM" id="CLU_1495647_0_0_6"/>
<organism evidence="3 4">
    <name type="scientific">Xylella fastidiosa subsp. sandyi Ann-1</name>
    <dbReference type="NCBI Taxonomy" id="155920"/>
    <lineage>
        <taxon>Bacteria</taxon>
        <taxon>Pseudomonadati</taxon>
        <taxon>Pseudomonadota</taxon>
        <taxon>Gammaproteobacteria</taxon>
        <taxon>Lysobacterales</taxon>
        <taxon>Lysobacteraceae</taxon>
        <taxon>Xylella</taxon>
    </lineage>
</organism>
<dbReference type="Pfam" id="PF22322">
    <property type="entry name" value="DUF6973"/>
    <property type="match status" value="1"/>
</dbReference>
<reference evidence="3 4" key="1">
    <citation type="submission" date="2013-08" db="EMBL/GenBank/DDBJ databases">
        <authorList>
            <person name="Stouthamer R."/>
            <person name="Nunney L."/>
        </authorList>
    </citation>
    <scope>NUCLEOTIDE SEQUENCE [LARGE SCALE GENOMIC DNA]</scope>
    <source>
        <strain evidence="4">ann-1</strain>
    </source>
</reference>
<sequence>MNGYESLYNRYMQEANRYATYYGLDPSTAHNGEWDAFRHAYASEAMTREYGETAAHLFGDLNEIRGDFIHNQPEYEKNMDKWNNSVGRNIGKDSASSDEIARRVYDAMKRGHLITDPWNDTRRYNERNQPGKGNNRDALGDSTGSNSHGTGAAGGPGAGGASVTDHSAPAARSAGVGFGR</sequence>
<evidence type="ECO:0000313" key="4">
    <source>
        <dbReference type="Proteomes" id="UP000027215"/>
    </source>
</evidence>
<dbReference type="InterPro" id="IPR054246">
    <property type="entry name" value="DUF6973"/>
</dbReference>
<feature type="domain" description="DUF6973" evidence="2">
    <location>
        <begin position="14"/>
        <end position="111"/>
    </location>
</feature>
<evidence type="ECO:0000256" key="1">
    <source>
        <dbReference type="SAM" id="MobiDB-lite"/>
    </source>
</evidence>
<gene>
    <name evidence="3" type="ORF">D934_00740</name>
</gene>
<dbReference type="KEGG" id="xfs:D934_00740"/>
<dbReference type="Proteomes" id="UP000027215">
    <property type="component" value="Chromosome"/>
</dbReference>
<dbReference type="PATRIC" id="fig|155920.8.peg.179"/>